<feature type="non-terminal residue" evidence="3">
    <location>
        <position position="1"/>
    </location>
</feature>
<dbReference type="PROSITE" id="PS01186">
    <property type="entry name" value="EGF_2"/>
    <property type="match status" value="1"/>
</dbReference>
<comment type="caution">
    <text evidence="3">The sequence shown here is derived from an EMBL/GenBank/DDBJ whole genome shotgun (WGS) entry which is preliminary data.</text>
</comment>
<dbReference type="InterPro" id="IPR001791">
    <property type="entry name" value="Laminin_G"/>
</dbReference>
<feature type="domain" description="EGF-like" evidence="2">
    <location>
        <begin position="68"/>
        <end position="79"/>
    </location>
</feature>
<evidence type="ECO:0000259" key="2">
    <source>
        <dbReference type="PROSITE" id="PS01186"/>
    </source>
</evidence>
<accession>A0AAN8J3G7</accession>
<keyword evidence="4" id="KW-1185">Reference proteome</keyword>
<organism evidence="3 4">
    <name type="scientific">Trichostrongylus colubriformis</name>
    <name type="common">Black scour worm</name>
    <dbReference type="NCBI Taxonomy" id="6319"/>
    <lineage>
        <taxon>Eukaryota</taxon>
        <taxon>Metazoa</taxon>
        <taxon>Ecdysozoa</taxon>
        <taxon>Nematoda</taxon>
        <taxon>Chromadorea</taxon>
        <taxon>Rhabditida</taxon>
        <taxon>Rhabditina</taxon>
        <taxon>Rhabditomorpha</taxon>
        <taxon>Strongyloidea</taxon>
        <taxon>Trichostrongylidae</taxon>
        <taxon>Trichostrongylus</taxon>
    </lineage>
</organism>
<dbReference type="SUPFAM" id="SSF49899">
    <property type="entry name" value="Concanavalin A-like lectins/glucanases"/>
    <property type="match status" value="1"/>
</dbReference>
<evidence type="ECO:0000256" key="1">
    <source>
        <dbReference type="ARBA" id="ARBA00023157"/>
    </source>
</evidence>
<protein>
    <recommendedName>
        <fullName evidence="2">EGF-like domain-containing protein</fullName>
    </recommendedName>
</protein>
<dbReference type="EMBL" id="WIXE01001837">
    <property type="protein sequence ID" value="KAK5985354.1"/>
    <property type="molecule type" value="Genomic_DNA"/>
</dbReference>
<dbReference type="Gene3D" id="2.60.120.200">
    <property type="match status" value="1"/>
</dbReference>
<evidence type="ECO:0000313" key="3">
    <source>
        <dbReference type="EMBL" id="KAK5985354.1"/>
    </source>
</evidence>
<dbReference type="Proteomes" id="UP001331761">
    <property type="component" value="Unassembled WGS sequence"/>
</dbReference>
<name>A0AAN8J3G7_TRICO</name>
<evidence type="ECO:0000313" key="4">
    <source>
        <dbReference type="Proteomes" id="UP001331761"/>
    </source>
</evidence>
<reference evidence="3 4" key="1">
    <citation type="submission" date="2019-10" db="EMBL/GenBank/DDBJ databases">
        <title>Assembly and Annotation for the nematode Trichostrongylus colubriformis.</title>
        <authorList>
            <person name="Martin J."/>
        </authorList>
    </citation>
    <scope>NUCLEOTIDE SEQUENCE [LARGE SCALE GENOMIC DNA]</scope>
    <source>
        <strain evidence="3">G859</strain>
        <tissue evidence="3">Whole worm</tissue>
    </source>
</reference>
<proteinExistence type="predicted"/>
<sequence length="241" mass="26277">GVCLAGICECLDGFSGIDCSTRVFNGNGRKHKKRPYELKKPSKTRKMSCSDMKCGGGVCRTESGRAICHCDDGFVAVDCSVAEQAISMTSGFITLTPTDQLQNRLKNGTVSSTVRDFCNGSRSIEIDFRTRKSYGTIVALSYEAEFAAIEVHASVMRYRVFNSYRTPVEITLGGQVVDDGNWHQITFKVDGIGKQAMSRVVLPSIISADLKRIQLGINGLRGYVILLVLAGCSVKVDKGRQ</sequence>
<gene>
    <name evidence="3" type="ORF">GCK32_018006</name>
</gene>
<dbReference type="InterPro" id="IPR013320">
    <property type="entry name" value="ConA-like_dom_sf"/>
</dbReference>
<keyword evidence="1" id="KW-1015">Disulfide bond</keyword>
<dbReference type="AlphaFoldDB" id="A0AAN8J3G7"/>
<dbReference type="InterPro" id="IPR000742">
    <property type="entry name" value="EGF"/>
</dbReference>
<dbReference type="Pfam" id="PF02210">
    <property type="entry name" value="Laminin_G_2"/>
    <property type="match status" value="1"/>
</dbReference>